<dbReference type="Pfam" id="PF00071">
    <property type="entry name" value="Ras"/>
    <property type="match status" value="1"/>
</dbReference>
<reference evidence="6" key="1">
    <citation type="submission" date="2017-02" db="UniProtKB">
        <authorList>
            <consortium name="WormBaseParasite"/>
        </authorList>
    </citation>
    <scope>IDENTIFICATION</scope>
</reference>
<evidence type="ECO:0000256" key="1">
    <source>
        <dbReference type="ARBA" id="ARBA00008846"/>
    </source>
</evidence>
<evidence type="ECO:0000313" key="4">
    <source>
        <dbReference type="EMBL" id="VDO74277.1"/>
    </source>
</evidence>
<dbReference type="OrthoDB" id="5239715at2759"/>
<dbReference type="AlphaFoldDB" id="A0A0N4X3N4"/>
<accession>A0A0N4X3N4</accession>
<dbReference type="InterPro" id="IPR027417">
    <property type="entry name" value="P-loop_NTPase"/>
</dbReference>
<evidence type="ECO:0000256" key="3">
    <source>
        <dbReference type="SAM" id="MobiDB-lite"/>
    </source>
</evidence>
<dbReference type="PRINTS" id="PR00449">
    <property type="entry name" value="RASTRNSFRMNG"/>
</dbReference>
<evidence type="ECO:0000313" key="5">
    <source>
        <dbReference type="Proteomes" id="UP000268014"/>
    </source>
</evidence>
<dbReference type="WBParaSite" id="HPLM_0001897601-mRNA-1">
    <property type="protein sequence ID" value="HPLM_0001897601-mRNA-1"/>
    <property type="gene ID" value="HPLM_0001897601"/>
</dbReference>
<dbReference type="GO" id="GO:0005886">
    <property type="term" value="C:plasma membrane"/>
    <property type="evidence" value="ECO:0007669"/>
    <property type="project" value="TreeGrafter"/>
</dbReference>
<dbReference type="PANTHER" id="PTHR45775:SF11">
    <property type="entry name" value="GTP-BINDING PROTEIN GEM"/>
    <property type="match status" value="1"/>
</dbReference>
<dbReference type="EMBL" id="UZAF01020959">
    <property type="protein sequence ID" value="VDO74277.1"/>
    <property type="molecule type" value="Genomic_DNA"/>
</dbReference>
<feature type="compositionally biased region" description="Basic and acidic residues" evidence="3">
    <location>
        <begin position="119"/>
        <end position="134"/>
    </location>
</feature>
<feature type="region of interest" description="Disordered" evidence="3">
    <location>
        <begin position="117"/>
        <end position="163"/>
    </location>
</feature>
<reference evidence="4 5" key="2">
    <citation type="submission" date="2018-11" db="EMBL/GenBank/DDBJ databases">
        <authorList>
            <consortium name="Pathogen Informatics"/>
        </authorList>
    </citation>
    <scope>NUCLEOTIDE SEQUENCE [LARGE SCALE GENOMIC DNA]</scope>
    <source>
        <strain evidence="4 5">MHpl1</strain>
    </source>
</reference>
<dbReference type="Gene3D" id="3.40.50.300">
    <property type="entry name" value="P-loop containing nucleotide triphosphate hydrolases"/>
    <property type="match status" value="1"/>
</dbReference>
<dbReference type="GO" id="GO:0003924">
    <property type="term" value="F:GTPase activity"/>
    <property type="evidence" value="ECO:0007669"/>
    <property type="project" value="InterPro"/>
</dbReference>
<dbReference type="SMART" id="SM00173">
    <property type="entry name" value="RAS"/>
    <property type="match status" value="1"/>
</dbReference>
<dbReference type="GO" id="GO:0005525">
    <property type="term" value="F:GTP binding"/>
    <property type="evidence" value="ECO:0007669"/>
    <property type="project" value="InterPro"/>
</dbReference>
<dbReference type="STRING" id="6290.A0A0N4X3N4"/>
<feature type="region of interest" description="Disordered" evidence="3">
    <location>
        <begin position="1"/>
        <end position="21"/>
    </location>
</feature>
<organism evidence="6">
    <name type="scientific">Haemonchus placei</name>
    <name type="common">Barber's pole worm</name>
    <dbReference type="NCBI Taxonomy" id="6290"/>
    <lineage>
        <taxon>Eukaryota</taxon>
        <taxon>Metazoa</taxon>
        <taxon>Ecdysozoa</taxon>
        <taxon>Nematoda</taxon>
        <taxon>Chromadorea</taxon>
        <taxon>Rhabditida</taxon>
        <taxon>Rhabditina</taxon>
        <taxon>Rhabditomorpha</taxon>
        <taxon>Strongyloidea</taxon>
        <taxon>Trichostrongylidae</taxon>
        <taxon>Haemonchus</taxon>
    </lineage>
</organism>
<dbReference type="PROSITE" id="PS51421">
    <property type="entry name" value="RAS"/>
    <property type="match status" value="1"/>
</dbReference>
<evidence type="ECO:0000313" key="6">
    <source>
        <dbReference type="WBParaSite" id="HPLM_0001897601-mRNA-1"/>
    </source>
</evidence>
<dbReference type="SUPFAM" id="SSF52540">
    <property type="entry name" value="P-loop containing nucleoside triphosphate hydrolases"/>
    <property type="match status" value="1"/>
</dbReference>
<dbReference type="PANTHER" id="PTHR45775">
    <property type="entry name" value="RAD, GEM/KIR FAMILY MEMBER 2, ISOFORM C"/>
    <property type="match status" value="1"/>
</dbReference>
<evidence type="ECO:0000256" key="2">
    <source>
        <dbReference type="ARBA" id="ARBA00022553"/>
    </source>
</evidence>
<dbReference type="Proteomes" id="UP000268014">
    <property type="component" value="Unassembled WGS sequence"/>
</dbReference>
<keyword evidence="5" id="KW-1185">Reference proteome</keyword>
<name>A0A0N4X3N4_HAEPC</name>
<dbReference type="PROSITE" id="PS51419">
    <property type="entry name" value="RAB"/>
    <property type="match status" value="1"/>
</dbReference>
<proteinExistence type="inferred from homology"/>
<protein>
    <submittedName>
        <fullName evidence="6">GTP-binding protein</fullName>
    </submittedName>
</protein>
<gene>
    <name evidence="4" type="ORF">HPLM_LOCUS18968</name>
</gene>
<dbReference type="InterPro" id="IPR051641">
    <property type="entry name" value="RGK_GTP-binding_reg"/>
</dbReference>
<dbReference type="SMART" id="SM00175">
    <property type="entry name" value="RAB"/>
    <property type="match status" value="1"/>
</dbReference>
<comment type="similarity">
    <text evidence="1">Belongs to the small GTPase superfamily. RGK family.</text>
</comment>
<dbReference type="GO" id="GO:0005246">
    <property type="term" value="F:calcium channel regulator activity"/>
    <property type="evidence" value="ECO:0007669"/>
    <property type="project" value="TreeGrafter"/>
</dbReference>
<sequence length="425" mass="47844">MRQPLRSQSFKHRTRPLNEVKKTTIEDVPHERRRSTPTISRRSSLVHRISAAFTCLVDPRNFHSSVKRAVIEPRTDVWPEPKPALEFDEKFLKLPSSDEYKRVRQFRIDEKGAVVSRGDSFRRKRNEESAKSDKSPSPYPISGSDSARDSRSESVSSSEDSRREIAAAANANAGVTIPSTSHKTYKISVVGDTGTGKSSLIGQLITSEYKNAFADEIQDYENTVSICIGGQELDLIFFESDMSDSTWMSNEMDAFVIIYSIDSRRSWKQATMAIEMIRESSNCKNSPILVAGNKADLERKRTVTKSEVRAAAAHFGFENLEISVALDHDVDDLLVSLVAELKEAYTSDTSIKKPSPRIEDDFHAAIRRYSQRKKKALPEDVDAGSVILKNMSKSKKKNVWSKGCCITGQNTYPCSRAFQRRSFHT</sequence>
<dbReference type="OMA" id="RSQSFKH"/>
<keyword evidence="2" id="KW-0597">Phosphoprotein</keyword>
<dbReference type="InterPro" id="IPR001806">
    <property type="entry name" value="Small_GTPase"/>
</dbReference>